<dbReference type="EMBL" id="JAQOUE010000001">
    <property type="protein sequence ID" value="MDT7040806.1"/>
    <property type="molecule type" value="Genomic_DNA"/>
</dbReference>
<feature type="transmembrane region" description="Helical" evidence="1">
    <location>
        <begin position="12"/>
        <end position="31"/>
    </location>
</feature>
<dbReference type="RefSeq" id="WP_313831165.1">
    <property type="nucleotide sequence ID" value="NZ_JAQOUE010000001.1"/>
</dbReference>
<protein>
    <submittedName>
        <fullName evidence="2">DUF2784 domain-containing protein</fullName>
    </submittedName>
</protein>
<name>A0ABU3K336_9BACT</name>
<comment type="caution">
    <text evidence="2">The sequence shown here is derived from an EMBL/GenBank/DDBJ whole genome shotgun (WGS) entry which is preliminary data.</text>
</comment>
<feature type="transmembrane region" description="Helical" evidence="1">
    <location>
        <begin position="97"/>
        <end position="117"/>
    </location>
</feature>
<dbReference type="Proteomes" id="UP001250932">
    <property type="component" value="Unassembled WGS sequence"/>
</dbReference>
<keyword evidence="3" id="KW-1185">Reference proteome</keyword>
<accession>A0ABU3K336</accession>
<sequence length="122" mass="14071">MNLGFSIVADLLVLLHFSFVFFVMFGGLFVLQWRWMMWIHLPAVLWGALIEFAGWVCPLTPLENWFRENAGSTGYSSGFIEHYVMPVLYPSGLTREIQIALGVFVIVVNAGFYGWVLRRHKR</sequence>
<keyword evidence="1" id="KW-0472">Membrane</keyword>
<evidence type="ECO:0000256" key="1">
    <source>
        <dbReference type="SAM" id="Phobius"/>
    </source>
</evidence>
<dbReference type="InterPro" id="IPR021218">
    <property type="entry name" value="DUF2784"/>
</dbReference>
<evidence type="ECO:0000313" key="3">
    <source>
        <dbReference type="Proteomes" id="UP001250932"/>
    </source>
</evidence>
<keyword evidence="1" id="KW-0812">Transmembrane</keyword>
<keyword evidence="1" id="KW-1133">Transmembrane helix</keyword>
<proteinExistence type="predicted"/>
<reference evidence="2 3" key="1">
    <citation type="journal article" date="2023" name="ISME J.">
        <title>Cultivation and genomic characterization of novel and ubiquitous marine nitrite-oxidizing bacteria from the Nitrospirales.</title>
        <authorList>
            <person name="Mueller A.J."/>
            <person name="Daebeler A."/>
            <person name="Herbold C.W."/>
            <person name="Kirkegaard R.H."/>
            <person name="Daims H."/>
        </authorList>
    </citation>
    <scope>NUCLEOTIDE SEQUENCE [LARGE SCALE GENOMIC DNA]</scope>
    <source>
        <strain evidence="2 3">EB</strain>
    </source>
</reference>
<dbReference type="Pfam" id="PF10861">
    <property type="entry name" value="DUF2784"/>
    <property type="match status" value="1"/>
</dbReference>
<organism evidence="2 3">
    <name type="scientific">Candidatus Nitronereus thalassa</name>
    <dbReference type="NCBI Taxonomy" id="3020898"/>
    <lineage>
        <taxon>Bacteria</taxon>
        <taxon>Pseudomonadati</taxon>
        <taxon>Nitrospirota</taxon>
        <taxon>Nitrospiria</taxon>
        <taxon>Nitrospirales</taxon>
        <taxon>Nitrospiraceae</taxon>
        <taxon>Candidatus Nitronereus</taxon>
    </lineage>
</organism>
<gene>
    <name evidence="2" type="ORF">PPG34_00500</name>
</gene>
<evidence type="ECO:0000313" key="2">
    <source>
        <dbReference type="EMBL" id="MDT7040806.1"/>
    </source>
</evidence>